<evidence type="ECO:0000259" key="1">
    <source>
        <dbReference type="Pfam" id="PF04909"/>
    </source>
</evidence>
<dbReference type="InterPro" id="IPR052358">
    <property type="entry name" value="Aro_Compnd_Degr_Hydrolases"/>
</dbReference>
<dbReference type="PANTHER" id="PTHR35563">
    <property type="entry name" value="BARREL METAL-DEPENDENT HYDROLASE, PUTATIVE (AFU_ORTHOLOGUE AFUA_1G16240)-RELATED"/>
    <property type="match status" value="1"/>
</dbReference>
<dbReference type="AlphaFoldDB" id="A0A4Q9QNK2"/>
<accession>A0A4Q9QNK2</accession>
<dbReference type="Pfam" id="PF04909">
    <property type="entry name" value="Amidohydro_2"/>
    <property type="match status" value="1"/>
</dbReference>
<name>A0A4Q9QNK2_9GAMM</name>
<sequence>MTTSFEMTCDCHAHIFGDHTRYPLASGADYLPATATADDYQQVLSSLGVERCVLVQPSVYGTDNSCMLDALTQLGPRARGVAVIGRDTPLEQLQAMHRIGVRGVRLNTLAANGPTLQELAYVEEQISSLQWHLQLLLRPETLPSALEHIERLDGPVVLDHFASCSPATDAGTLDALFDLVNRKKNVWIKLSAPYLFSDCSESALHHYRTFTERAAELMPDRLLWGTDWPHTARQDASISTHQLQRLLLGWLSSAAVREQITVHNPARLYGY</sequence>
<dbReference type="Proteomes" id="UP000292302">
    <property type="component" value="Unassembled WGS sequence"/>
</dbReference>
<protein>
    <submittedName>
        <fullName evidence="2">Amidohydrolase</fullName>
    </submittedName>
</protein>
<feature type="domain" description="Amidohydrolase-related" evidence="1">
    <location>
        <begin position="9"/>
        <end position="270"/>
    </location>
</feature>
<organism evidence="2 3">
    <name type="scientific">Phytopseudomonas daroniae</name>
    <dbReference type="NCBI Taxonomy" id="2487519"/>
    <lineage>
        <taxon>Bacteria</taxon>
        <taxon>Pseudomonadati</taxon>
        <taxon>Pseudomonadota</taxon>
        <taxon>Gammaproteobacteria</taxon>
        <taxon>Pseudomonadales</taxon>
        <taxon>Pseudomonadaceae</taxon>
        <taxon>Phytopseudomonas</taxon>
    </lineage>
</organism>
<evidence type="ECO:0000313" key="2">
    <source>
        <dbReference type="EMBL" id="TBU80695.1"/>
    </source>
</evidence>
<dbReference type="InterPro" id="IPR032466">
    <property type="entry name" value="Metal_Hydrolase"/>
</dbReference>
<dbReference type="EMBL" id="QJUI01000007">
    <property type="protein sequence ID" value="TBU80695.1"/>
    <property type="molecule type" value="Genomic_DNA"/>
</dbReference>
<dbReference type="SUPFAM" id="SSF51556">
    <property type="entry name" value="Metallo-dependent hydrolases"/>
    <property type="match status" value="1"/>
</dbReference>
<comment type="caution">
    <text evidence="2">The sequence shown here is derived from an EMBL/GenBank/DDBJ whole genome shotgun (WGS) entry which is preliminary data.</text>
</comment>
<keyword evidence="3" id="KW-1185">Reference proteome</keyword>
<dbReference type="PANTHER" id="PTHR35563:SF2">
    <property type="entry name" value="BARREL METAL-DEPENDENT HYDROLASE, PUTATIVE (AFU_ORTHOLOGUE AFUA_1G16240)-RELATED"/>
    <property type="match status" value="1"/>
</dbReference>
<dbReference type="GO" id="GO:0016787">
    <property type="term" value="F:hydrolase activity"/>
    <property type="evidence" value="ECO:0007669"/>
    <property type="project" value="UniProtKB-KW"/>
</dbReference>
<dbReference type="RefSeq" id="WP_131179766.1">
    <property type="nucleotide sequence ID" value="NZ_QJUI01000007.1"/>
</dbReference>
<reference evidence="2 3" key="1">
    <citation type="submission" date="2018-06" db="EMBL/GenBank/DDBJ databases">
        <title>Three novel Pseudomonas species isolated from symptomatic oak.</title>
        <authorList>
            <person name="Bueno-Gonzalez V."/>
            <person name="Brady C."/>
        </authorList>
    </citation>
    <scope>NUCLEOTIDE SEQUENCE [LARGE SCALE GENOMIC DNA]</scope>
    <source>
        <strain evidence="2 3">P9A</strain>
    </source>
</reference>
<dbReference type="OrthoDB" id="9787654at2"/>
<gene>
    <name evidence="2" type="ORF">DNK06_09375</name>
</gene>
<proteinExistence type="predicted"/>
<dbReference type="InterPro" id="IPR006680">
    <property type="entry name" value="Amidohydro-rel"/>
</dbReference>
<dbReference type="Gene3D" id="3.20.20.140">
    <property type="entry name" value="Metal-dependent hydrolases"/>
    <property type="match status" value="1"/>
</dbReference>
<keyword evidence="2" id="KW-0378">Hydrolase</keyword>
<evidence type="ECO:0000313" key="3">
    <source>
        <dbReference type="Proteomes" id="UP000292302"/>
    </source>
</evidence>